<sequence length="329" mass="34794">MRPIRVVLTGATGFIGSAVFDELARYRDGLGERPGGGRPRVQVRVVGRRAPEDVAARADEWVSADLARPDTVRGVCADADVLLHMAALVGSDEAQCEAVNVRGTAALMDEAVRSGVGRIVHLSTAAVYGPGPHWGIAVNEVVPAPVSAASRTRLAGEEHALAAGAAVLRPGLVLGRGDRWVVPLLAELLDVVPALWDGGRGRLSVVAVDDLARLVVRLGLVAAPYGGPGVWHASHPDPVSTGELLRTLARHRVLPPPPSALPWDECVRLLRAAHTTASERQFALLARDHWYESHEVWCVADCSPGPGPLVRLADAAPWYRSALAARTAG</sequence>
<evidence type="ECO:0000313" key="3">
    <source>
        <dbReference type="Proteomes" id="UP000308697"/>
    </source>
</evidence>
<dbReference type="Pfam" id="PF01370">
    <property type="entry name" value="Epimerase"/>
    <property type="match status" value="1"/>
</dbReference>
<name>A0A4U0NEW9_9ACTN</name>
<proteinExistence type="predicted"/>
<reference evidence="2 3" key="1">
    <citation type="submission" date="2019-04" db="EMBL/GenBank/DDBJ databases">
        <title>Streptomyces piniterrae sp. nov., a heliquinomycin-producing actinomycete isolated from rhizosphere soil of Pinus yunnanensis.</title>
        <authorList>
            <person name="Zhuang X."/>
            <person name="Zhao J."/>
        </authorList>
    </citation>
    <scope>NUCLEOTIDE SEQUENCE [LARGE SCALE GENOMIC DNA]</scope>
    <source>
        <strain evidence="3">jys28</strain>
    </source>
</reference>
<dbReference type="AlphaFoldDB" id="A0A4U0NEW9"/>
<dbReference type="RefSeq" id="WP_136741411.1">
    <property type="nucleotide sequence ID" value="NZ_SUMB01000006.1"/>
</dbReference>
<comment type="caution">
    <text evidence="2">The sequence shown here is derived from an EMBL/GenBank/DDBJ whole genome shotgun (WGS) entry which is preliminary data.</text>
</comment>
<evidence type="ECO:0000259" key="1">
    <source>
        <dbReference type="Pfam" id="PF01370"/>
    </source>
</evidence>
<dbReference type="InterPro" id="IPR001509">
    <property type="entry name" value="Epimerase_deHydtase"/>
</dbReference>
<keyword evidence="3" id="KW-1185">Reference proteome</keyword>
<feature type="domain" description="NAD-dependent epimerase/dehydratase" evidence="1">
    <location>
        <begin position="6"/>
        <end position="218"/>
    </location>
</feature>
<dbReference type="Gene3D" id="3.40.50.720">
    <property type="entry name" value="NAD(P)-binding Rossmann-like Domain"/>
    <property type="match status" value="1"/>
</dbReference>
<dbReference type="EMBL" id="SUMB01000006">
    <property type="protein sequence ID" value="TJZ52112.1"/>
    <property type="molecule type" value="Genomic_DNA"/>
</dbReference>
<dbReference type="PANTHER" id="PTHR43245:SF52">
    <property type="entry name" value="NAD-DEPENDENT EPIMERASE_DEHYDRATASE"/>
    <property type="match status" value="1"/>
</dbReference>
<evidence type="ECO:0000313" key="2">
    <source>
        <dbReference type="EMBL" id="TJZ52112.1"/>
    </source>
</evidence>
<dbReference type="PANTHER" id="PTHR43245">
    <property type="entry name" value="BIFUNCTIONAL POLYMYXIN RESISTANCE PROTEIN ARNA"/>
    <property type="match status" value="1"/>
</dbReference>
<organism evidence="2 3">
    <name type="scientific">Streptomyces piniterrae</name>
    <dbReference type="NCBI Taxonomy" id="2571125"/>
    <lineage>
        <taxon>Bacteria</taxon>
        <taxon>Bacillati</taxon>
        <taxon>Actinomycetota</taxon>
        <taxon>Actinomycetes</taxon>
        <taxon>Kitasatosporales</taxon>
        <taxon>Streptomycetaceae</taxon>
        <taxon>Streptomyces</taxon>
    </lineage>
</organism>
<dbReference type="OrthoDB" id="3174087at2"/>
<dbReference type="InterPro" id="IPR036291">
    <property type="entry name" value="NAD(P)-bd_dom_sf"/>
</dbReference>
<accession>A0A4U0NEW9</accession>
<gene>
    <name evidence="2" type="ORF">FCH28_20000</name>
</gene>
<dbReference type="SUPFAM" id="SSF51735">
    <property type="entry name" value="NAD(P)-binding Rossmann-fold domains"/>
    <property type="match status" value="1"/>
</dbReference>
<protein>
    <submittedName>
        <fullName evidence="2">NAD-dependent epimerase/dehydratase family protein</fullName>
    </submittedName>
</protein>
<dbReference type="InterPro" id="IPR050177">
    <property type="entry name" value="Lipid_A_modif_metabolic_enz"/>
</dbReference>
<dbReference type="Proteomes" id="UP000308697">
    <property type="component" value="Unassembled WGS sequence"/>
</dbReference>